<dbReference type="EMBL" id="BAABAV010000001">
    <property type="protein sequence ID" value="GAA4268372.1"/>
    <property type="molecule type" value="Genomic_DNA"/>
</dbReference>
<evidence type="ECO:0000313" key="8">
    <source>
        <dbReference type="Proteomes" id="UP001500027"/>
    </source>
</evidence>
<evidence type="ECO:0000256" key="3">
    <source>
        <dbReference type="ARBA" id="ARBA00022692"/>
    </source>
</evidence>
<dbReference type="InterPro" id="IPR022791">
    <property type="entry name" value="L-PG_synthase/AglD"/>
</dbReference>
<evidence type="ECO:0000256" key="1">
    <source>
        <dbReference type="ARBA" id="ARBA00004651"/>
    </source>
</evidence>
<evidence type="ECO:0000256" key="4">
    <source>
        <dbReference type="ARBA" id="ARBA00022989"/>
    </source>
</evidence>
<feature type="transmembrane region" description="Helical" evidence="6">
    <location>
        <begin position="167"/>
        <end position="186"/>
    </location>
</feature>
<gene>
    <name evidence="7" type="ORF">GCM10022257_04730</name>
</gene>
<keyword evidence="3 6" id="KW-0812">Transmembrane</keyword>
<organism evidence="7 8">
    <name type="scientific">Hyunsoonleella aestuarii</name>
    <dbReference type="NCBI Taxonomy" id="912802"/>
    <lineage>
        <taxon>Bacteria</taxon>
        <taxon>Pseudomonadati</taxon>
        <taxon>Bacteroidota</taxon>
        <taxon>Flavobacteriia</taxon>
        <taxon>Flavobacteriales</taxon>
        <taxon>Flavobacteriaceae</taxon>
    </lineage>
</organism>
<evidence type="ECO:0000256" key="6">
    <source>
        <dbReference type="SAM" id="Phobius"/>
    </source>
</evidence>
<keyword evidence="8" id="KW-1185">Reference proteome</keyword>
<keyword evidence="2" id="KW-1003">Cell membrane</keyword>
<comment type="subcellular location">
    <subcellularLocation>
        <location evidence="1">Cell membrane</location>
        <topology evidence="1">Multi-pass membrane protein</topology>
    </subcellularLocation>
</comment>
<evidence type="ECO:0000256" key="2">
    <source>
        <dbReference type="ARBA" id="ARBA00022475"/>
    </source>
</evidence>
<reference evidence="8" key="1">
    <citation type="journal article" date="2019" name="Int. J. Syst. Evol. Microbiol.">
        <title>The Global Catalogue of Microorganisms (GCM) 10K type strain sequencing project: providing services to taxonomists for standard genome sequencing and annotation.</title>
        <authorList>
            <consortium name="The Broad Institute Genomics Platform"/>
            <consortium name="The Broad Institute Genome Sequencing Center for Infectious Disease"/>
            <person name="Wu L."/>
            <person name="Ma J."/>
        </authorList>
    </citation>
    <scope>NUCLEOTIDE SEQUENCE [LARGE SCALE GENOMIC DNA]</scope>
    <source>
        <strain evidence="8">JCM 17452</strain>
    </source>
</reference>
<feature type="transmembrane region" description="Helical" evidence="6">
    <location>
        <begin position="240"/>
        <end position="266"/>
    </location>
</feature>
<proteinExistence type="predicted"/>
<keyword evidence="4 6" id="KW-1133">Transmembrane helix</keyword>
<sequence>MTKKELFLFKNLAFLLFLSTFNWFFEILKWQILVSILKKISYKEALEQSLASLTASLFTPNRIGEYGAKAMYYIGDLRKDILLLNLVGNMMQMGVTLIFGIMGLLLFVSNNELHLRRYNFNLLAIIIIITGALLYFFTKNSTFSIRGYSLQKIKNHFQKLPQRNLRIAFAFSFIRYIIFSFQFFVLMRMFQVDIAYYDCMIAISTMYLLASIVPSIFILDVLVKGSVAVYIFSLLEINELTILCIVTLMWLFNFVFPSIVGSYYVLKFNLPKDHSST</sequence>
<dbReference type="Pfam" id="PF03706">
    <property type="entry name" value="LPG_synthase_TM"/>
    <property type="match status" value="1"/>
</dbReference>
<feature type="transmembrane region" description="Helical" evidence="6">
    <location>
        <begin position="120"/>
        <end position="138"/>
    </location>
</feature>
<evidence type="ECO:0000256" key="5">
    <source>
        <dbReference type="ARBA" id="ARBA00023136"/>
    </source>
</evidence>
<name>A0ABP8E7Z5_9FLAO</name>
<feature type="transmembrane region" description="Helical" evidence="6">
    <location>
        <begin position="207"/>
        <end position="234"/>
    </location>
</feature>
<keyword evidence="5 6" id="KW-0472">Membrane</keyword>
<comment type="caution">
    <text evidence="7">The sequence shown here is derived from an EMBL/GenBank/DDBJ whole genome shotgun (WGS) entry which is preliminary data.</text>
</comment>
<accession>A0ABP8E7Z5</accession>
<protein>
    <submittedName>
        <fullName evidence="7">Lysylphosphatidylglycerol synthase domain-containing protein</fullName>
    </submittedName>
</protein>
<evidence type="ECO:0000313" key="7">
    <source>
        <dbReference type="EMBL" id="GAA4268372.1"/>
    </source>
</evidence>
<dbReference type="Proteomes" id="UP001500027">
    <property type="component" value="Unassembled WGS sequence"/>
</dbReference>
<feature type="transmembrane region" description="Helical" evidence="6">
    <location>
        <begin position="81"/>
        <end position="108"/>
    </location>
</feature>